<reference evidence="4" key="1">
    <citation type="journal article" date="2014" name="Front. Microbiol.">
        <title>High frequency of phylogenetically diverse reductive dehalogenase-homologous genes in deep subseafloor sedimentary metagenomes.</title>
        <authorList>
            <person name="Kawai M."/>
            <person name="Futagami T."/>
            <person name="Toyoda A."/>
            <person name="Takaki Y."/>
            <person name="Nishi S."/>
            <person name="Hori S."/>
            <person name="Arai W."/>
            <person name="Tsubouchi T."/>
            <person name="Morono Y."/>
            <person name="Uchiyama I."/>
            <person name="Ito T."/>
            <person name="Fujiyama A."/>
            <person name="Inagaki F."/>
            <person name="Takami H."/>
        </authorList>
    </citation>
    <scope>NUCLEOTIDE SEQUENCE</scope>
    <source>
        <strain evidence="4">Expedition CK06-06</strain>
    </source>
</reference>
<dbReference type="InterPro" id="IPR017850">
    <property type="entry name" value="Alkaline_phosphatase_core_sf"/>
</dbReference>
<gene>
    <name evidence="4" type="ORF">S03H2_10991</name>
</gene>
<feature type="non-terminal residue" evidence="4">
    <location>
        <position position="309"/>
    </location>
</feature>
<comment type="similarity">
    <text evidence="1">Belongs to the sulfatase family.</text>
</comment>
<comment type="caution">
    <text evidence="4">The sequence shown here is derived from an EMBL/GenBank/DDBJ whole genome shotgun (WGS) entry which is preliminary data.</text>
</comment>
<dbReference type="Pfam" id="PF00884">
    <property type="entry name" value="Sulfatase"/>
    <property type="match status" value="1"/>
</dbReference>
<proteinExistence type="inferred from homology"/>
<feature type="domain" description="Sulfatase N-terminal" evidence="3">
    <location>
        <begin position="5"/>
        <end position="287"/>
    </location>
</feature>
<name>X1F0D4_9ZZZZ</name>
<dbReference type="AlphaFoldDB" id="X1F0D4"/>
<dbReference type="Gene3D" id="3.40.720.10">
    <property type="entry name" value="Alkaline Phosphatase, subunit A"/>
    <property type="match status" value="1"/>
</dbReference>
<organism evidence="4">
    <name type="scientific">marine sediment metagenome</name>
    <dbReference type="NCBI Taxonomy" id="412755"/>
    <lineage>
        <taxon>unclassified sequences</taxon>
        <taxon>metagenomes</taxon>
        <taxon>ecological metagenomes</taxon>
    </lineage>
</organism>
<dbReference type="SUPFAM" id="SSF53649">
    <property type="entry name" value="Alkaline phosphatase-like"/>
    <property type="match status" value="1"/>
</dbReference>
<protein>
    <recommendedName>
        <fullName evidence="3">Sulfatase N-terminal domain-containing protein</fullName>
    </recommendedName>
</protein>
<dbReference type="EMBL" id="BARU01005626">
    <property type="protein sequence ID" value="GAH39081.1"/>
    <property type="molecule type" value="Genomic_DNA"/>
</dbReference>
<keyword evidence="2" id="KW-0378">Hydrolase</keyword>
<sequence>MTTKPNIILFITHDQGQFLGCYDTPTTPNSLQTPNIDKLAKDGIRFTNYFCTAPQCSPSRGSILTSLYPHQHGLMGLVNRGWTLPPNNKTLPMYLRENGYTAHLLGLQHESRDVSTLGYDSFSKRMKDYKYDTKRMEKEYLKFLRDHKNDEKPFFLNIGTIETHRPFIIWSEKVEPKTVKMLPFLPDDEKIREDLSLFYGIIKPVDRVIGRIIEVLEETGLREKTLFIYTTDHGSPFPRAKCTLYDPGVKTLLVMNWPDSPLFNDGKVFDQMISNIDLLPTLLDTIGAIIPDIIEGKSFVPILKDKTMP</sequence>
<evidence type="ECO:0000256" key="2">
    <source>
        <dbReference type="ARBA" id="ARBA00022801"/>
    </source>
</evidence>
<dbReference type="PANTHER" id="PTHR42693">
    <property type="entry name" value="ARYLSULFATASE FAMILY MEMBER"/>
    <property type="match status" value="1"/>
</dbReference>
<evidence type="ECO:0000259" key="3">
    <source>
        <dbReference type="Pfam" id="PF00884"/>
    </source>
</evidence>
<dbReference type="PANTHER" id="PTHR42693:SF53">
    <property type="entry name" value="ENDO-4-O-SULFATASE"/>
    <property type="match status" value="1"/>
</dbReference>
<dbReference type="CDD" id="cd16027">
    <property type="entry name" value="SGSH"/>
    <property type="match status" value="1"/>
</dbReference>
<dbReference type="InterPro" id="IPR050738">
    <property type="entry name" value="Sulfatase"/>
</dbReference>
<accession>X1F0D4</accession>
<evidence type="ECO:0000256" key="1">
    <source>
        <dbReference type="ARBA" id="ARBA00008779"/>
    </source>
</evidence>
<dbReference type="GO" id="GO:0004065">
    <property type="term" value="F:arylsulfatase activity"/>
    <property type="evidence" value="ECO:0007669"/>
    <property type="project" value="TreeGrafter"/>
</dbReference>
<evidence type="ECO:0000313" key="4">
    <source>
        <dbReference type="EMBL" id="GAH39081.1"/>
    </source>
</evidence>
<dbReference type="InterPro" id="IPR000917">
    <property type="entry name" value="Sulfatase_N"/>
</dbReference>